<reference evidence="4 5" key="1">
    <citation type="journal article" date="2014" name="Antonie Van Leeuwenhoek">
        <title>Fictibacillus enclensis sp. nov., isolated from marine sediment.</title>
        <authorList>
            <person name="Dastager S.G."/>
            <person name="Mawlankar R."/>
            <person name="Srinivasan K."/>
            <person name="Tang S.K."/>
            <person name="Lee J.C."/>
            <person name="Ramana V.V."/>
            <person name="Shouche Y.S."/>
        </authorList>
    </citation>
    <scope>NUCLEOTIDE SEQUENCE [LARGE SCALE GENOMIC DNA]</scope>
    <source>
        <strain evidence="4 5">NIO-1003</strain>
    </source>
</reference>
<comment type="similarity">
    <text evidence="1">Belongs to the short-chain dehydrogenases/reductases (SDR) family.</text>
</comment>
<dbReference type="OrthoDB" id="306388at2"/>
<dbReference type="GO" id="GO:0008206">
    <property type="term" value="P:bile acid metabolic process"/>
    <property type="evidence" value="ECO:0007669"/>
    <property type="project" value="UniProtKB-ARBA"/>
</dbReference>
<keyword evidence="2" id="KW-0560">Oxidoreductase</keyword>
<evidence type="ECO:0000256" key="1">
    <source>
        <dbReference type="ARBA" id="ARBA00006484"/>
    </source>
</evidence>
<sequence>MNERPVIMVTGGSSGLGKAVTERFAHKGFPVAVVDISAQNGKCLEASFLEQGKTVRFYEADVTDQETAKKVASDVAKDFGRIDYLVNAAGIIRRSPSIHVSEDEIGAVIDTNLIGTVFMCQAVQPFMIEAGGGAIVNFGSMLAHYGSKNLLSYAASKGGVVQVTKCLAVDWAEYNIRVNAVSPGYIETPLSSGATKDSVFRERILSRTPQRRFGTPDEVASVIDFLCSQDASFITGVDLPVDGGLLAGDPVLFPPMSSYEKDKITVGGKTDGTNT</sequence>
<comment type="caution">
    <text evidence="4">The sequence shown here is derived from an EMBL/GenBank/DDBJ whole genome shotgun (WGS) entry which is preliminary data.</text>
</comment>
<dbReference type="NCBIfam" id="NF005559">
    <property type="entry name" value="PRK07231.1"/>
    <property type="match status" value="1"/>
</dbReference>
<dbReference type="PRINTS" id="PR00080">
    <property type="entry name" value="SDRFAMILY"/>
</dbReference>
<feature type="domain" description="Ketoreductase" evidence="3">
    <location>
        <begin position="5"/>
        <end position="174"/>
    </location>
</feature>
<accession>A0A0V8JFP7</accession>
<dbReference type="RefSeq" id="WP_061971328.1">
    <property type="nucleotide sequence ID" value="NZ_FMAV01000001.1"/>
</dbReference>
<gene>
    <name evidence="4" type="ORF">AS030_10415</name>
</gene>
<dbReference type="FunFam" id="3.40.50.720:FF:000084">
    <property type="entry name" value="Short-chain dehydrogenase reductase"/>
    <property type="match status" value="1"/>
</dbReference>
<keyword evidence="5" id="KW-1185">Reference proteome</keyword>
<evidence type="ECO:0000256" key="2">
    <source>
        <dbReference type="ARBA" id="ARBA00023002"/>
    </source>
</evidence>
<evidence type="ECO:0000259" key="3">
    <source>
        <dbReference type="SMART" id="SM00822"/>
    </source>
</evidence>
<dbReference type="PRINTS" id="PR00081">
    <property type="entry name" value="GDHRDH"/>
</dbReference>
<proteinExistence type="inferred from homology"/>
<evidence type="ECO:0000313" key="5">
    <source>
        <dbReference type="Proteomes" id="UP000054099"/>
    </source>
</evidence>
<dbReference type="Proteomes" id="UP000054099">
    <property type="component" value="Unassembled WGS sequence"/>
</dbReference>
<dbReference type="SMART" id="SM00822">
    <property type="entry name" value="PKS_KR"/>
    <property type="match status" value="1"/>
</dbReference>
<evidence type="ECO:0000313" key="4">
    <source>
        <dbReference type="EMBL" id="KSU85871.1"/>
    </source>
</evidence>
<dbReference type="CDD" id="cd05233">
    <property type="entry name" value="SDR_c"/>
    <property type="match status" value="1"/>
</dbReference>
<dbReference type="EMBL" id="LNQN01000001">
    <property type="protein sequence ID" value="KSU85871.1"/>
    <property type="molecule type" value="Genomic_DNA"/>
</dbReference>
<name>A0A0V8JFP7_9BACL</name>
<dbReference type="Gene3D" id="3.40.50.720">
    <property type="entry name" value="NAD(P)-binding Rossmann-like Domain"/>
    <property type="match status" value="1"/>
</dbReference>
<dbReference type="InterPro" id="IPR020904">
    <property type="entry name" value="Sc_DH/Rdtase_CS"/>
</dbReference>
<dbReference type="InterPro" id="IPR057326">
    <property type="entry name" value="KR_dom"/>
</dbReference>
<dbReference type="SUPFAM" id="SSF51735">
    <property type="entry name" value="NAD(P)-binding Rossmann-fold domains"/>
    <property type="match status" value="1"/>
</dbReference>
<dbReference type="GO" id="GO:0016616">
    <property type="term" value="F:oxidoreductase activity, acting on the CH-OH group of donors, NAD or NADP as acceptor"/>
    <property type="evidence" value="ECO:0007669"/>
    <property type="project" value="TreeGrafter"/>
</dbReference>
<dbReference type="Pfam" id="PF13561">
    <property type="entry name" value="adh_short_C2"/>
    <property type="match status" value="1"/>
</dbReference>
<dbReference type="AlphaFoldDB" id="A0A0V8JFP7"/>
<protein>
    <submittedName>
        <fullName evidence="4">Gluconate 5-dehydrogenase</fullName>
    </submittedName>
</protein>
<dbReference type="PROSITE" id="PS00061">
    <property type="entry name" value="ADH_SHORT"/>
    <property type="match status" value="1"/>
</dbReference>
<organism evidence="4 5">
    <name type="scientific">Fictibacillus enclensis</name>
    <dbReference type="NCBI Taxonomy" id="1017270"/>
    <lineage>
        <taxon>Bacteria</taxon>
        <taxon>Bacillati</taxon>
        <taxon>Bacillota</taxon>
        <taxon>Bacilli</taxon>
        <taxon>Bacillales</taxon>
        <taxon>Fictibacillaceae</taxon>
        <taxon>Fictibacillus</taxon>
    </lineage>
</organism>
<dbReference type="InterPro" id="IPR002347">
    <property type="entry name" value="SDR_fam"/>
</dbReference>
<dbReference type="InterPro" id="IPR036291">
    <property type="entry name" value="NAD(P)-bd_dom_sf"/>
</dbReference>
<dbReference type="PANTHER" id="PTHR42760">
    <property type="entry name" value="SHORT-CHAIN DEHYDROGENASES/REDUCTASES FAMILY MEMBER"/>
    <property type="match status" value="1"/>
</dbReference>